<keyword evidence="2" id="KW-1133">Transmembrane helix</keyword>
<organism evidence="3 4">
    <name type="scientific">Orbilia blumenaviensis</name>
    <dbReference type="NCBI Taxonomy" id="1796055"/>
    <lineage>
        <taxon>Eukaryota</taxon>
        <taxon>Fungi</taxon>
        <taxon>Dikarya</taxon>
        <taxon>Ascomycota</taxon>
        <taxon>Pezizomycotina</taxon>
        <taxon>Orbiliomycetes</taxon>
        <taxon>Orbiliales</taxon>
        <taxon>Orbiliaceae</taxon>
        <taxon>Orbilia</taxon>
    </lineage>
</organism>
<evidence type="ECO:0000313" key="3">
    <source>
        <dbReference type="EMBL" id="KAK6362296.1"/>
    </source>
</evidence>
<evidence type="ECO:0000313" key="4">
    <source>
        <dbReference type="Proteomes" id="UP001373714"/>
    </source>
</evidence>
<protein>
    <submittedName>
        <fullName evidence="3">Uncharacterized protein</fullName>
    </submittedName>
</protein>
<name>A0AAV9VMS9_9PEZI</name>
<dbReference type="Proteomes" id="UP001373714">
    <property type="component" value="Unassembled WGS sequence"/>
</dbReference>
<feature type="compositionally biased region" description="Polar residues" evidence="1">
    <location>
        <begin position="232"/>
        <end position="245"/>
    </location>
</feature>
<feature type="region of interest" description="Disordered" evidence="1">
    <location>
        <begin position="392"/>
        <end position="418"/>
    </location>
</feature>
<dbReference type="AlphaFoldDB" id="A0AAV9VMS9"/>
<keyword evidence="2" id="KW-0472">Membrane</keyword>
<feature type="region of interest" description="Disordered" evidence="1">
    <location>
        <begin position="229"/>
        <end position="265"/>
    </location>
</feature>
<comment type="caution">
    <text evidence="3">The sequence shown here is derived from an EMBL/GenBank/DDBJ whole genome shotgun (WGS) entry which is preliminary data.</text>
</comment>
<keyword evidence="4" id="KW-1185">Reference proteome</keyword>
<feature type="compositionally biased region" description="Basic and acidic residues" evidence="1">
    <location>
        <begin position="246"/>
        <end position="259"/>
    </location>
</feature>
<feature type="transmembrane region" description="Helical" evidence="2">
    <location>
        <begin position="14"/>
        <end position="38"/>
    </location>
</feature>
<evidence type="ECO:0000256" key="2">
    <source>
        <dbReference type="SAM" id="Phobius"/>
    </source>
</evidence>
<reference evidence="3 4" key="1">
    <citation type="submission" date="2019-10" db="EMBL/GenBank/DDBJ databases">
        <authorList>
            <person name="Palmer J.M."/>
        </authorList>
    </citation>
    <scope>NUCLEOTIDE SEQUENCE [LARGE SCALE GENOMIC DNA]</scope>
    <source>
        <strain evidence="3 4">TWF730</strain>
    </source>
</reference>
<keyword evidence="2" id="KW-0812">Transmembrane</keyword>
<dbReference type="EMBL" id="JAVHNS010000002">
    <property type="protein sequence ID" value="KAK6362296.1"/>
    <property type="molecule type" value="Genomic_DNA"/>
</dbReference>
<proteinExistence type="predicted"/>
<gene>
    <name evidence="3" type="ORF">TWF730_005992</name>
</gene>
<evidence type="ECO:0000256" key="1">
    <source>
        <dbReference type="SAM" id="MobiDB-lite"/>
    </source>
</evidence>
<accession>A0AAV9VMS9</accession>
<sequence>MMAEYYFGHTHMPLWQFVGLLIMFSILLGSPIFICFAYHRRKERARLDDVDRRASAQKSWPEYVTSGRDYYILPFPAKDMRRPPNRVSTPRREVSGNSTVPLLFLEPGGNRSRNISPMQGRAIDTTDDAVGAAGPSNYHERRLAVSLHDQREAVLNANFAERTGTVTSVAYPQTAHRVPRTGGYGTLGHVMHSTYNAAQRAYRGRHRLNFWSGWVPWGKSQARLEAIDEESVGSSRFSKGTNSNPDADKGKLGGRHDGSADSSSSNVDIVTRVTIGGTSYKGNAAGAGSSVGTFDSETSGFSINTPPMFEKVDPREPYNPSMARSLTRRLLKFGFDQTRDGVTTPEREEADEDDGKGAKQASGFWKRGIELKKRALERQKLETGNRLFSFQKKRAEDDEDDENGREGLQGNVQADPDDLAKTSIRDFAHAFNKDIVGEDDEEEEEDVVSATGTIRIHRIDDEDDRQSIILSEDRDTINTMNSSCSSPGTSTFEDIDLDSSPTPITNENIPTSAVLSTQVEIPTLTTGTLRGRKTLRDRNSVPRTQKTRMTRNTPKNTLGRTTLQIANVADKGGAAVALEASRAVRVEIEHDRIEILQFEDIRKAE</sequence>
<feature type="region of interest" description="Disordered" evidence="1">
    <location>
        <begin position="538"/>
        <end position="558"/>
    </location>
</feature>
<feature type="region of interest" description="Disordered" evidence="1">
    <location>
        <begin position="338"/>
        <end position="361"/>
    </location>
</feature>